<proteinExistence type="predicted"/>
<dbReference type="Gene3D" id="3.30.390.10">
    <property type="entry name" value="Enolase-like, N-terminal domain"/>
    <property type="match status" value="1"/>
</dbReference>
<dbReference type="Gene3D" id="3.20.20.120">
    <property type="entry name" value="Enolase-like C-terminal domain"/>
    <property type="match status" value="1"/>
</dbReference>
<feature type="domain" description="Mandelate racemase/muconate lactonizing enzyme C-terminal" evidence="4">
    <location>
        <begin position="155"/>
        <end position="256"/>
    </location>
</feature>
<dbReference type="EMBL" id="JAGEPF010000045">
    <property type="protein sequence ID" value="MBO2465394.1"/>
    <property type="molecule type" value="Genomic_DNA"/>
</dbReference>
<dbReference type="SUPFAM" id="SSF51604">
    <property type="entry name" value="Enolase C-terminal domain-like"/>
    <property type="match status" value="1"/>
</dbReference>
<dbReference type="CDD" id="cd03316">
    <property type="entry name" value="MR_like"/>
    <property type="match status" value="1"/>
</dbReference>
<evidence type="ECO:0000259" key="4">
    <source>
        <dbReference type="SMART" id="SM00922"/>
    </source>
</evidence>
<evidence type="ECO:0000256" key="1">
    <source>
        <dbReference type="ARBA" id="ARBA00001946"/>
    </source>
</evidence>
<protein>
    <submittedName>
        <fullName evidence="5">Mandelate racemase/muconate lactonizing enzyme family protein</fullName>
    </submittedName>
</protein>
<dbReference type="PANTHER" id="PTHR13794:SF58">
    <property type="entry name" value="MITOCHONDRIAL ENOLASE SUPERFAMILY MEMBER 1"/>
    <property type="match status" value="1"/>
</dbReference>
<dbReference type="InterPro" id="IPR036849">
    <property type="entry name" value="Enolase-like_C_sf"/>
</dbReference>
<evidence type="ECO:0000313" key="5">
    <source>
        <dbReference type="EMBL" id="MBO2465394.1"/>
    </source>
</evidence>
<keyword evidence="3" id="KW-0460">Magnesium</keyword>
<dbReference type="InterPro" id="IPR046945">
    <property type="entry name" value="RHMD-like"/>
</dbReference>
<dbReference type="SMART" id="SM00922">
    <property type="entry name" value="MR_MLE"/>
    <property type="match status" value="1"/>
</dbReference>
<dbReference type="Pfam" id="PF13378">
    <property type="entry name" value="MR_MLE_C"/>
    <property type="match status" value="1"/>
</dbReference>
<keyword evidence="2" id="KW-0479">Metal-binding</keyword>
<evidence type="ECO:0000256" key="2">
    <source>
        <dbReference type="ARBA" id="ARBA00022723"/>
    </source>
</evidence>
<dbReference type="InterPro" id="IPR029017">
    <property type="entry name" value="Enolase-like_N"/>
</dbReference>
<name>A0ABS3S8P8_9ACTN</name>
<dbReference type="InterPro" id="IPR029065">
    <property type="entry name" value="Enolase_C-like"/>
</dbReference>
<dbReference type="RefSeq" id="WP_208252239.1">
    <property type="nucleotide sequence ID" value="NZ_JAGEPF010000045.1"/>
</dbReference>
<organism evidence="5 6">
    <name type="scientific">Actinomadura violacea</name>
    <dbReference type="NCBI Taxonomy" id="2819934"/>
    <lineage>
        <taxon>Bacteria</taxon>
        <taxon>Bacillati</taxon>
        <taxon>Actinomycetota</taxon>
        <taxon>Actinomycetes</taxon>
        <taxon>Streptosporangiales</taxon>
        <taxon>Thermomonosporaceae</taxon>
        <taxon>Actinomadura</taxon>
    </lineage>
</organism>
<reference evidence="5 6" key="1">
    <citation type="submission" date="2021-03" db="EMBL/GenBank/DDBJ databases">
        <title>Actinomadura violae sp. nov., isolated from lichen in Thailand.</title>
        <authorList>
            <person name="Kanchanasin P."/>
            <person name="Saeng-In P."/>
            <person name="Phongsopitanun W."/>
            <person name="Yuki M."/>
            <person name="Kudo T."/>
            <person name="Ohkuma M."/>
            <person name="Tanasupawat S."/>
        </authorList>
    </citation>
    <scope>NUCLEOTIDE SEQUENCE [LARGE SCALE GENOMIC DNA]</scope>
    <source>
        <strain evidence="5 6">LCR2-06</strain>
    </source>
</reference>
<dbReference type="PANTHER" id="PTHR13794">
    <property type="entry name" value="ENOLASE SUPERFAMILY, MANDELATE RACEMASE"/>
    <property type="match status" value="1"/>
</dbReference>
<dbReference type="InterPro" id="IPR013341">
    <property type="entry name" value="Mandelate_racemase_N_dom"/>
</dbReference>
<keyword evidence="6" id="KW-1185">Reference proteome</keyword>
<dbReference type="SUPFAM" id="SSF54826">
    <property type="entry name" value="Enolase N-terminal domain-like"/>
    <property type="match status" value="1"/>
</dbReference>
<gene>
    <name evidence="5" type="ORF">J4709_48325</name>
</gene>
<comment type="cofactor">
    <cofactor evidence="1">
        <name>Mg(2+)</name>
        <dbReference type="ChEBI" id="CHEBI:18420"/>
    </cofactor>
</comment>
<comment type="caution">
    <text evidence="5">The sequence shown here is derived from an EMBL/GenBank/DDBJ whole genome shotgun (WGS) entry which is preliminary data.</text>
</comment>
<dbReference type="Proteomes" id="UP000680206">
    <property type="component" value="Unassembled WGS sequence"/>
</dbReference>
<sequence length="396" mass="41695">MEISTNDNSLRVAALRPVLLSAVYPPGEELSWVGGVIRSWDAALVEVVLDDGTTGLGEAGAGIMAPAAVPGIVESLRPYLLGHHFGDPREIGDHLRDRTAFWSRGGIASGTLGAVETACLDAVAKRRGVPAHEVLGGRRGTHIEAYASGGLGSSFAQVTAWALDQVAAGLRTVKFRAMRDPDTTIALIRHVVPRLPPGIRFVLDAVQGCASEPWTIEDAIRVGKVCAEYGARWFEEPCRAENPAGYAAVRAALDVAVSGVESHGSVEDFRVLLEAGGVDIAQPDVTFVGGPVAFGRVADLAAKLGAACVPHVWGSGVTLMANLHISAAHSHVDLFEYCTLPNPLREALLDCELRLEDGRLAIPDTPGLGVRLTPEIEQRFPYVPGGGHVIGAPEGT</sequence>
<dbReference type="InterPro" id="IPR013342">
    <property type="entry name" value="Mandelate_racemase_C"/>
</dbReference>
<accession>A0ABS3S8P8</accession>
<dbReference type="SFLD" id="SFLDG00179">
    <property type="entry name" value="mandelate_racemase"/>
    <property type="match status" value="1"/>
</dbReference>
<dbReference type="SFLD" id="SFLDS00001">
    <property type="entry name" value="Enolase"/>
    <property type="match status" value="1"/>
</dbReference>
<evidence type="ECO:0000313" key="6">
    <source>
        <dbReference type="Proteomes" id="UP000680206"/>
    </source>
</evidence>
<evidence type="ECO:0000256" key="3">
    <source>
        <dbReference type="ARBA" id="ARBA00022842"/>
    </source>
</evidence>
<dbReference type="Pfam" id="PF02746">
    <property type="entry name" value="MR_MLE_N"/>
    <property type="match status" value="1"/>
</dbReference>